<comment type="caution">
    <text evidence="2">The sequence shown here is derived from an EMBL/GenBank/DDBJ whole genome shotgun (WGS) entry which is preliminary data.</text>
</comment>
<evidence type="ECO:0000313" key="2">
    <source>
        <dbReference type="EMBL" id="EFN91753.1"/>
    </source>
</evidence>
<gene>
    <name evidence="2" type="ORF">HMPREF9018_1476</name>
</gene>
<feature type="compositionally biased region" description="Low complexity" evidence="1">
    <location>
        <begin position="515"/>
        <end position="525"/>
    </location>
</feature>
<feature type="region of interest" description="Disordered" evidence="1">
    <location>
        <begin position="501"/>
        <end position="534"/>
    </location>
</feature>
<protein>
    <submittedName>
        <fullName evidence="2">Uncharacterized protein</fullName>
    </submittedName>
</protein>
<name>E1GUA9_9BACT</name>
<dbReference type="AlphaFoldDB" id="E1GUA9"/>
<dbReference type="RefSeq" id="WP_008447427.1">
    <property type="nucleotide sequence ID" value="NZ_ADFQ01000017.1"/>
</dbReference>
<evidence type="ECO:0000313" key="3">
    <source>
        <dbReference type="Proteomes" id="UP000016016"/>
    </source>
</evidence>
<sequence>MSQSDNKKNLFHNHLLSGWSKIFGKNVEQSSEKTEVANTKKKPFPQNHFFSVEELSFLSINQKQHTLLERWALEMSLWAKERCNDTDKHNSKFFPAVQWQDGLLSTWINSKPCAEDLDQQADRLYQLQLAGYELSEAYIRMIDARSCRTLVGSLFIDNRKDNETSHNQNRYMRVKEVIDKAGEPLSLCVSFYDKISHHPSSEDYITYKKLKTLIDTKNFTVLSNEALHKWNEEATVRDDIEKKYLSLIGMVKRANHLQGMFPVNNSIYVNLGGKTYYPKAWSLYDNKIRIDFNLDTQQVQAYIIENDESYLFVDVLNYIEKTLNERTVTNDLASMVRTFGNAINENGEYVLLSVEKSLCSIDGKEINRVAVNTSNEVVASNTESNIVTPLTSSDKDTLLRSIVEYCDSLINEYKRVQSKSTDKIVKELLQAKLNIIYEGLSVYCKTTEKQPLDTLWQSVIKRFGIVPSPSSEAYSVHKESFKNPTDKPAVKVERPITVPLEASSPLITEQEKSNTDSSNSSMSSSKEAETSSKEESIFIPQGYIQVQPTPTGRWHTEEMQRREAYRIYGMLLSKKLKRQLDNGDNPWVSKLMMLPRDTEGKVYIGTNAIMLALWMEEKGFEVPFFITESELLDKGYGISEEAESLYILKEAGTERVYNISQTTFPINQRRAYESLKLNMVALERKKTSGYQFLDANDFSKIELKYDGTPGLSLYDHASKVIHIASKDKYENGDDYYRDLAVAMIESTRDIDFDTLCFDSYLFENLVSHLGSGIISQSCRFDATNPEYSKIWRERLENNPNYTKRILEQSETSSSQILQLSLS</sequence>
<organism evidence="2 3">
    <name type="scientific">Prevotella amnii CRIS 21A-A</name>
    <dbReference type="NCBI Taxonomy" id="679191"/>
    <lineage>
        <taxon>Bacteria</taxon>
        <taxon>Pseudomonadati</taxon>
        <taxon>Bacteroidota</taxon>
        <taxon>Bacteroidia</taxon>
        <taxon>Bacteroidales</taxon>
        <taxon>Prevotellaceae</taxon>
        <taxon>Prevotella</taxon>
    </lineage>
</organism>
<dbReference type="EMBL" id="ADFQ01000017">
    <property type="protein sequence ID" value="EFN91753.1"/>
    <property type="molecule type" value="Genomic_DNA"/>
</dbReference>
<evidence type="ECO:0000256" key="1">
    <source>
        <dbReference type="SAM" id="MobiDB-lite"/>
    </source>
</evidence>
<dbReference type="Proteomes" id="UP000016016">
    <property type="component" value="Unassembled WGS sequence"/>
</dbReference>
<proteinExistence type="predicted"/>
<reference evidence="2 3" key="1">
    <citation type="submission" date="2010-09" db="EMBL/GenBank/DDBJ databases">
        <authorList>
            <person name="Harkins D.M."/>
            <person name="Madupu R."/>
            <person name="Durkin A.S."/>
            <person name="Torralba M."/>
            <person name="Methe B."/>
            <person name="Sutton G.G."/>
            <person name="Nelson K.E."/>
        </authorList>
    </citation>
    <scope>NUCLEOTIDE SEQUENCE [LARGE SCALE GENOMIC DNA]</scope>
    <source>
        <strain evidence="2 3">CRIS 21A-A</strain>
    </source>
</reference>
<accession>E1GUA9</accession>